<dbReference type="GO" id="GO:0030976">
    <property type="term" value="F:thiamine pyrophosphate binding"/>
    <property type="evidence" value="ECO:0007669"/>
    <property type="project" value="TreeGrafter"/>
</dbReference>
<dbReference type="SUPFAM" id="SSF53850">
    <property type="entry name" value="Periplasmic binding protein-like II"/>
    <property type="match status" value="1"/>
</dbReference>
<comment type="caution">
    <text evidence="3">The sequence shown here is derived from an EMBL/GenBank/DDBJ whole genome shotgun (WGS) entry which is preliminary data.</text>
</comment>
<dbReference type="RefSeq" id="WP_142043702.1">
    <property type="nucleotide sequence ID" value="NZ_JBHTGS010000002.1"/>
</dbReference>
<dbReference type="GO" id="GO:0015888">
    <property type="term" value="P:thiamine transport"/>
    <property type="evidence" value="ECO:0007669"/>
    <property type="project" value="TreeGrafter"/>
</dbReference>
<evidence type="ECO:0000313" key="3">
    <source>
        <dbReference type="EMBL" id="TQL78838.1"/>
    </source>
</evidence>
<reference evidence="3 4" key="1">
    <citation type="submission" date="2019-06" db="EMBL/GenBank/DDBJ databases">
        <title>Sequencing the genomes of 1000 actinobacteria strains.</title>
        <authorList>
            <person name="Klenk H.-P."/>
        </authorList>
    </citation>
    <scope>NUCLEOTIDE SEQUENCE [LARGE SCALE GENOMIC DNA]</scope>
    <source>
        <strain evidence="3 4">DSM 45928</strain>
    </source>
</reference>
<dbReference type="Gene3D" id="3.40.190.10">
    <property type="entry name" value="Periplasmic binding protein-like II"/>
    <property type="match status" value="2"/>
</dbReference>
<dbReference type="GO" id="GO:0030288">
    <property type="term" value="C:outer membrane-bounded periplasmic space"/>
    <property type="evidence" value="ECO:0007669"/>
    <property type="project" value="TreeGrafter"/>
</dbReference>
<dbReference type="AlphaFoldDB" id="A0A543B1W3"/>
<dbReference type="PANTHER" id="PTHR30006">
    <property type="entry name" value="THIAMINE-BINDING PERIPLASMIC PROTEIN-RELATED"/>
    <property type="match status" value="1"/>
</dbReference>
<feature type="chain" id="PRO_5038732510" evidence="2">
    <location>
        <begin position="24"/>
        <end position="342"/>
    </location>
</feature>
<evidence type="ECO:0000256" key="2">
    <source>
        <dbReference type="SAM" id="SignalP"/>
    </source>
</evidence>
<dbReference type="Proteomes" id="UP000317043">
    <property type="component" value="Unassembled WGS sequence"/>
</dbReference>
<dbReference type="PROSITE" id="PS51257">
    <property type="entry name" value="PROKAR_LIPOPROTEIN"/>
    <property type="match status" value="1"/>
</dbReference>
<dbReference type="GO" id="GO:0030975">
    <property type="term" value="F:thiamine binding"/>
    <property type="evidence" value="ECO:0007669"/>
    <property type="project" value="TreeGrafter"/>
</dbReference>
<gene>
    <name evidence="3" type="ORF">FB566_4433</name>
</gene>
<name>A0A543B1W3_9ACTN</name>
<protein>
    <submittedName>
        <fullName evidence="3">Putative spermidine/putrescine transport system substrate-binding protein</fullName>
    </submittedName>
</protein>
<dbReference type="InParanoid" id="A0A543B1W3"/>
<keyword evidence="1 2" id="KW-0732">Signal</keyword>
<keyword evidence="4" id="KW-1185">Reference proteome</keyword>
<dbReference type="EMBL" id="VFOW01000001">
    <property type="protein sequence ID" value="TQL78838.1"/>
    <property type="molecule type" value="Genomic_DNA"/>
</dbReference>
<dbReference type="PANTHER" id="PTHR30006:SF2">
    <property type="entry name" value="ABC TRANSPORTER SUBSTRATE-BINDING PROTEIN"/>
    <property type="match status" value="1"/>
</dbReference>
<accession>A0A543B1W3</accession>
<sequence length="342" mass="36926">MKLMRRMSVAIAAGLTLALSACSFGGSDNIVISYNSPEQWANWGEVLKAFTAETGIQAPSDDKNSGKVMAALESEKNSPAGDTAYYGITFGMEAQEAGLVAPYENGKLADIPDSLKADDGSWFAVHQGAVAFLVNTEAIGDLEVPQCWEDLTKPEYAGLVSWLDPATAAVGQSVMTAANLALGGDFNNWQPVIDWVNKLKANGPLQLPTETATNQLAQGELPILIDADFNGYQTAKAQDAPIEVVLPCEGSLTMPYVMSLVKNAPHQENAEQFLDFVLSDEAQKLFAESFIRPIRDVEVSEEVRNTMLPQEQYEELVAIPDFAEMNAAIPAFLDLWKAEVAG</sequence>
<evidence type="ECO:0000313" key="4">
    <source>
        <dbReference type="Proteomes" id="UP000317043"/>
    </source>
</evidence>
<dbReference type="OrthoDB" id="366726at2"/>
<evidence type="ECO:0000256" key="1">
    <source>
        <dbReference type="ARBA" id="ARBA00022729"/>
    </source>
</evidence>
<dbReference type="Pfam" id="PF13343">
    <property type="entry name" value="SBP_bac_6"/>
    <property type="match status" value="1"/>
</dbReference>
<feature type="signal peptide" evidence="2">
    <location>
        <begin position="1"/>
        <end position="23"/>
    </location>
</feature>
<proteinExistence type="predicted"/>
<organism evidence="3 4">
    <name type="scientific">Stackebrandtia endophytica</name>
    <dbReference type="NCBI Taxonomy" id="1496996"/>
    <lineage>
        <taxon>Bacteria</taxon>
        <taxon>Bacillati</taxon>
        <taxon>Actinomycetota</taxon>
        <taxon>Actinomycetes</taxon>
        <taxon>Glycomycetales</taxon>
        <taxon>Glycomycetaceae</taxon>
        <taxon>Stackebrandtia</taxon>
    </lineage>
</organism>